<dbReference type="EMBL" id="CP095072">
    <property type="protein sequence ID" value="UOQ48791.1"/>
    <property type="molecule type" value="Genomic_DNA"/>
</dbReference>
<dbReference type="Gene3D" id="3.40.50.300">
    <property type="entry name" value="P-loop containing nucleotide triphosphate hydrolases"/>
    <property type="match status" value="1"/>
</dbReference>
<dbReference type="InterPro" id="IPR006073">
    <property type="entry name" value="GTP-bd"/>
</dbReference>
<dbReference type="SUPFAM" id="SSF52540">
    <property type="entry name" value="P-loop containing nucleoside triphosphate hydrolases"/>
    <property type="match status" value="1"/>
</dbReference>
<name>A0ABY4F2X5_9BACI</name>
<feature type="domain" description="G" evidence="2">
    <location>
        <begin position="14"/>
        <end position="122"/>
    </location>
</feature>
<evidence type="ECO:0000259" key="2">
    <source>
        <dbReference type="Pfam" id="PF01926"/>
    </source>
</evidence>
<evidence type="ECO:0000313" key="4">
    <source>
        <dbReference type="EMBL" id="UOQ48791.1"/>
    </source>
</evidence>
<sequence>MLESVTPPYANPVEVMLVGCESVGKSGLFRHMTGENRALTSNVRGTTIAALTAPCKLNSVMRLTDLPGIQFEMDSQNTQLTLDHLEGEQTLLLVVKATELAEELIELQKQLNLKDKKVAVVATHRDKYLPARAEQNRVQELLQVPVVWVNARKMDLVEQEKVITCIQNAGTWAATASILHFLPSLPHPVTKVIPMFRLKIIGPMLACLTIMAMFALPVFAAYLFVSWLEPMTEQHLLTPIIATLGEVPDFLAHVLVGDYGVITLGWYSFLWAFPVVLFISIATTFSEEIGIQEHLTNALDPWLRKIGLTGRDLLPVITGFGCNVVAVMQSRSCSSCTRLSCVSMVSFGSACSYQIGATLSIFNAAHVPFLFIPYLLVLLVVGAIHTRVLNRTATDELKRIAPLPYLQGINWRTFWWKVSGVIKQFLLQAMPIFLLICLVASVLDAVGVLSIFSWIAMPLLYLFSLPTDAAPGLIFSFIRKDGLLVLNEGQGSLLMNMSSSQLFILVYLASTLSACLVTLLTISKELSRKNTVSIGWKQMVTSVDSAAVVAAGLYFIS</sequence>
<feature type="transmembrane region" description="Helical" evidence="1">
    <location>
        <begin position="339"/>
        <end position="362"/>
    </location>
</feature>
<evidence type="ECO:0000259" key="3">
    <source>
        <dbReference type="Pfam" id="PF07670"/>
    </source>
</evidence>
<feature type="transmembrane region" description="Helical" evidence="1">
    <location>
        <begin position="502"/>
        <end position="522"/>
    </location>
</feature>
<keyword evidence="1" id="KW-0472">Membrane</keyword>
<dbReference type="PANTHER" id="PTHR43185">
    <property type="entry name" value="FERROUS IRON TRANSPORT PROTEIN B"/>
    <property type="match status" value="1"/>
</dbReference>
<accession>A0ABY4F2X5</accession>
<feature type="domain" description="Nucleoside transporter/FeoB GTPase Gate" evidence="3">
    <location>
        <begin position="269"/>
        <end position="363"/>
    </location>
</feature>
<dbReference type="InterPro" id="IPR027417">
    <property type="entry name" value="P-loop_NTPase"/>
</dbReference>
<protein>
    <submittedName>
        <fullName evidence="4">50S ribosome-binding GTPase</fullName>
    </submittedName>
</protein>
<evidence type="ECO:0000256" key="1">
    <source>
        <dbReference type="SAM" id="Phobius"/>
    </source>
</evidence>
<proteinExistence type="predicted"/>
<gene>
    <name evidence="4" type="ORF">MUN88_01125</name>
</gene>
<dbReference type="InterPro" id="IPR050860">
    <property type="entry name" value="FeoB_GTPase"/>
</dbReference>
<reference evidence="4 5" key="1">
    <citation type="submission" date="2022-04" db="EMBL/GenBank/DDBJ databases">
        <title>Gracilibacillus sp. isolated from saltern.</title>
        <authorList>
            <person name="Won M."/>
            <person name="Lee C.-M."/>
            <person name="Woen H.-Y."/>
            <person name="Kwon S.-W."/>
        </authorList>
    </citation>
    <scope>NUCLEOTIDE SEQUENCE [LARGE SCALE GENOMIC DNA]</scope>
    <source>
        <strain evidence="4 5">SSWR10-1</strain>
    </source>
</reference>
<dbReference type="PANTHER" id="PTHR43185:SF1">
    <property type="entry name" value="FE(2+) TRANSPORTER FEOB"/>
    <property type="match status" value="1"/>
</dbReference>
<keyword evidence="5" id="KW-1185">Reference proteome</keyword>
<keyword evidence="1" id="KW-1133">Transmembrane helix</keyword>
<evidence type="ECO:0000313" key="5">
    <source>
        <dbReference type="Proteomes" id="UP000831782"/>
    </source>
</evidence>
<dbReference type="RefSeq" id="WP_244719866.1">
    <property type="nucleotide sequence ID" value="NZ_CP095072.1"/>
</dbReference>
<feature type="transmembrane region" description="Helical" evidence="1">
    <location>
        <begin position="200"/>
        <end position="225"/>
    </location>
</feature>
<dbReference type="Proteomes" id="UP000831782">
    <property type="component" value="Chromosome"/>
</dbReference>
<feature type="transmembrane region" description="Helical" evidence="1">
    <location>
        <begin position="368"/>
        <end position="389"/>
    </location>
</feature>
<organism evidence="4 5">
    <name type="scientific">Gracilibacillus caseinilyticus</name>
    <dbReference type="NCBI Taxonomy" id="2932256"/>
    <lineage>
        <taxon>Bacteria</taxon>
        <taxon>Bacillati</taxon>
        <taxon>Bacillota</taxon>
        <taxon>Bacilli</taxon>
        <taxon>Bacillales</taxon>
        <taxon>Bacillaceae</taxon>
        <taxon>Gracilibacillus</taxon>
    </lineage>
</organism>
<dbReference type="Pfam" id="PF07670">
    <property type="entry name" value="Gate"/>
    <property type="match status" value="1"/>
</dbReference>
<dbReference type="InterPro" id="IPR011642">
    <property type="entry name" value="Gate_dom"/>
</dbReference>
<feature type="transmembrane region" description="Helical" evidence="1">
    <location>
        <begin position="432"/>
        <end position="456"/>
    </location>
</feature>
<keyword evidence="1" id="KW-0812">Transmembrane</keyword>
<feature type="transmembrane region" description="Helical" evidence="1">
    <location>
        <begin position="264"/>
        <end position="285"/>
    </location>
</feature>
<dbReference type="Pfam" id="PF01926">
    <property type="entry name" value="MMR_HSR1"/>
    <property type="match status" value="1"/>
</dbReference>